<dbReference type="AlphaFoldDB" id="A0A1W0W7J0"/>
<keyword evidence="2" id="KW-1185">Reference proteome</keyword>
<proteinExistence type="predicted"/>
<reference evidence="2" key="2">
    <citation type="journal article" date="2018" name="Plant J.">
        <title>The Sorghum bicolor reference genome: improved assembly, gene annotations, a transcriptome atlas, and signatures of genome organization.</title>
        <authorList>
            <person name="McCormick R.F."/>
            <person name="Truong S.K."/>
            <person name="Sreedasyam A."/>
            <person name="Jenkins J."/>
            <person name="Shu S."/>
            <person name="Sims D."/>
            <person name="Kennedy M."/>
            <person name="Amirebrahimi M."/>
            <person name="Weers B.D."/>
            <person name="McKinley B."/>
            <person name="Mattison A."/>
            <person name="Morishige D.T."/>
            <person name="Grimwood J."/>
            <person name="Schmutz J."/>
            <person name="Mullet J.E."/>
        </authorList>
    </citation>
    <scope>NUCLEOTIDE SEQUENCE [LARGE SCALE GENOMIC DNA]</scope>
    <source>
        <strain evidence="2">cv. BTx623</strain>
    </source>
</reference>
<gene>
    <name evidence="1" type="ORF">SORBI_3002G394550</name>
</gene>
<dbReference type="EMBL" id="CM000761">
    <property type="protein sequence ID" value="OQU90359.1"/>
    <property type="molecule type" value="Genomic_DNA"/>
</dbReference>
<dbReference type="STRING" id="4558.A0A1W0W7J0"/>
<dbReference type="Gramene" id="OQU90359">
    <property type="protein sequence ID" value="OQU90359"/>
    <property type="gene ID" value="SORBI_3002G394550"/>
</dbReference>
<name>A0A1W0W7J0_SORBI</name>
<evidence type="ECO:0000313" key="2">
    <source>
        <dbReference type="Proteomes" id="UP000000768"/>
    </source>
</evidence>
<dbReference type="InParanoid" id="A0A1W0W7J0"/>
<accession>A0A1W0W7J0</accession>
<dbReference type="Proteomes" id="UP000000768">
    <property type="component" value="Chromosome 2"/>
</dbReference>
<organism evidence="1 2">
    <name type="scientific">Sorghum bicolor</name>
    <name type="common">Sorghum</name>
    <name type="synonym">Sorghum vulgare</name>
    <dbReference type="NCBI Taxonomy" id="4558"/>
    <lineage>
        <taxon>Eukaryota</taxon>
        <taxon>Viridiplantae</taxon>
        <taxon>Streptophyta</taxon>
        <taxon>Embryophyta</taxon>
        <taxon>Tracheophyta</taxon>
        <taxon>Spermatophyta</taxon>
        <taxon>Magnoliopsida</taxon>
        <taxon>Liliopsida</taxon>
        <taxon>Poales</taxon>
        <taxon>Poaceae</taxon>
        <taxon>PACMAD clade</taxon>
        <taxon>Panicoideae</taxon>
        <taxon>Andropogonodae</taxon>
        <taxon>Andropogoneae</taxon>
        <taxon>Sorghinae</taxon>
        <taxon>Sorghum</taxon>
    </lineage>
</organism>
<reference evidence="1 2" key="1">
    <citation type="journal article" date="2009" name="Nature">
        <title>The Sorghum bicolor genome and the diversification of grasses.</title>
        <authorList>
            <person name="Paterson A.H."/>
            <person name="Bowers J.E."/>
            <person name="Bruggmann R."/>
            <person name="Dubchak I."/>
            <person name="Grimwood J."/>
            <person name="Gundlach H."/>
            <person name="Haberer G."/>
            <person name="Hellsten U."/>
            <person name="Mitros T."/>
            <person name="Poliakov A."/>
            <person name="Schmutz J."/>
            <person name="Spannagl M."/>
            <person name="Tang H."/>
            <person name="Wang X."/>
            <person name="Wicker T."/>
            <person name="Bharti A.K."/>
            <person name="Chapman J."/>
            <person name="Feltus F.A."/>
            <person name="Gowik U."/>
            <person name="Grigoriev I.V."/>
            <person name="Lyons E."/>
            <person name="Maher C.A."/>
            <person name="Martis M."/>
            <person name="Narechania A."/>
            <person name="Otillar R.P."/>
            <person name="Penning B.W."/>
            <person name="Salamov A.A."/>
            <person name="Wang Y."/>
            <person name="Zhang L."/>
            <person name="Carpita N.C."/>
            <person name="Freeling M."/>
            <person name="Gingle A.R."/>
            <person name="Hash C.T."/>
            <person name="Keller B."/>
            <person name="Klein P."/>
            <person name="Kresovich S."/>
            <person name="McCann M.C."/>
            <person name="Ming R."/>
            <person name="Peterson D.G."/>
            <person name="Mehboob-ur-Rahman"/>
            <person name="Ware D."/>
            <person name="Westhoff P."/>
            <person name="Mayer K.F."/>
            <person name="Messing J."/>
            <person name="Rokhsar D.S."/>
        </authorList>
    </citation>
    <scope>NUCLEOTIDE SEQUENCE [LARGE SCALE GENOMIC DNA]</scope>
    <source>
        <strain evidence="2">cv. BTx623</strain>
    </source>
</reference>
<protein>
    <submittedName>
        <fullName evidence="1">Uncharacterized protein</fullName>
    </submittedName>
</protein>
<evidence type="ECO:0000313" key="1">
    <source>
        <dbReference type="EMBL" id="OQU90359.1"/>
    </source>
</evidence>
<sequence>MVVMYSSCALWIRQNLHFLLNKKFFNILLLVQGILKFFQHFTTCSRHFYSYSVRRPHSTGENDALAFNMDYVQWQDDHKFTKKQRNELKAALNAYATDDDLRCIIYSIIIQLE</sequence>